<feature type="domain" description="4Fe4S-binding SPASM" evidence="8">
    <location>
        <begin position="8"/>
        <end position="74"/>
    </location>
</feature>
<dbReference type="GO" id="GO:0051539">
    <property type="term" value="F:4 iron, 4 sulfur cluster binding"/>
    <property type="evidence" value="ECO:0007669"/>
    <property type="project" value="UniProtKB-KW"/>
</dbReference>
<dbReference type="NCBIfam" id="NF033640">
    <property type="entry name" value="N_Twi_rSAM"/>
    <property type="match status" value="1"/>
</dbReference>
<dbReference type="InterPro" id="IPR007197">
    <property type="entry name" value="rSAM"/>
</dbReference>
<comment type="cofactor">
    <cofactor evidence="1">
        <name>[4Fe-4S] cluster</name>
        <dbReference type="ChEBI" id="CHEBI:49883"/>
    </cofactor>
</comment>
<name>A0A6J5LGV0_9CAUD</name>
<protein>
    <submittedName>
        <fullName evidence="9">Radical_SAM domain containing protein</fullName>
    </submittedName>
</protein>
<dbReference type="GO" id="GO:0046872">
    <property type="term" value="F:metal ion binding"/>
    <property type="evidence" value="ECO:0007669"/>
    <property type="project" value="UniProtKB-KW"/>
</dbReference>
<feature type="domain" description="Radical SAM core" evidence="7">
    <location>
        <begin position="128"/>
        <end position="273"/>
    </location>
</feature>
<evidence type="ECO:0000256" key="4">
    <source>
        <dbReference type="ARBA" id="ARBA00022723"/>
    </source>
</evidence>
<dbReference type="InterPro" id="IPR013785">
    <property type="entry name" value="Aldolase_TIM"/>
</dbReference>
<evidence type="ECO:0000256" key="5">
    <source>
        <dbReference type="ARBA" id="ARBA00023004"/>
    </source>
</evidence>
<evidence type="ECO:0000256" key="3">
    <source>
        <dbReference type="ARBA" id="ARBA00022691"/>
    </source>
</evidence>
<proteinExistence type="predicted"/>
<dbReference type="EMBL" id="LR796274">
    <property type="protein sequence ID" value="CAB4133441.1"/>
    <property type="molecule type" value="Genomic_DNA"/>
</dbReference>
<dbReference type="InterPro" id="IPR058240">
    <property type="entry name" value="rSAM_sf"/>
</dbReference>
<dbReference type="Pfam" id="PF13186">
    <property type="entry name" value="SPASM"/>
    <property type="match status" value="1"/>
</dbReference>
<evidence type="ECO:0000256" key="1">
    <source>
        <dbReference type="ARBA" id="ARBA00001966"/>
    </source>
</evidence>
<evidence type="ECO:0000256" key="6">
    <source>
        <dbReference type="ARBA" id="ARBA00023014"/>
    </source>
</evidence>
<keyword evidence="3" id="KW-0949">S-adenosyl-L-methionine</keyword>
<dbReference type="PANTHER" id="PTHR43787">
    <property type="entry name" value="FEMO COFACTOR BIOSYNTHESIS PROTEIN NIFB-RELATED"/>
    <property type="match status" value="1"/>
</dbReference>
<evidence type="ECO:0000256" key="2">
    <source>
        <dbReference type="ARBA" id="ARBA00022485"/>
    </source>
</evidence>
<dbReference type="SFLD" id="SFLDG01067">
    <property type="entry name" value="SPASM/twitch_domain_containing"/>
    <property type="match status" value="1"/>
</dbReference>
<evidence type="ECO:0000259" key="7">
    <source>
        <dbReference type="Pfam" id="PF04055"/>
    </source>
</evidence>
<keyword evidence="6" id="KW-0411">Iron-sulfur</keyword>
<evidence type="ECO:0000259" key="8">
    <source>
        <dbReference type="Pfam" id="PF13186"/>
    </source>
</evidence>
<keyword evidence="5" id="KW-0408">Iron</keyword>
<evidence type="ECO:0000313" key="9">
    <source>
        <dbReference type="EMBL" id="CAB4133441.1"/>
    </source>
</evidence>
<dbReference type="Gene3D" id="3.20.20.70">
    <property type="entry name" value="Aldolase class I"/>
    <property type="match status" value="2"/>
</dbReference>
<sequence length="428" mass="50143">MPNQKIFCTVPWIGTHLYWDGTYGACCAEYKKLEGTEYNIKNTSLVQWHDSDTMRNFRSRIMGDSPLPECAGCYYEEEHGHESRRIKENFKVAIFTEQAFDKSYQQSPWKNHFTKETDQLPIDWHLDFGNECNLACKMCSPNASSKIAHYYSEWGIKYNKQPNWTSDEQSWNQLINNIQSTKGIHRIHIMGGEPVINKKFVQFVDWLIENNHTNISLSFVSNATVYDQELIDKLKKFSSADIEVSLESIHKNNHYIRQGSNTDLVLSNIINMVNQQTNKLKIVLRTVPQLLNINNYHELILFAFDQRLSIQSIPVTNPPYLMATVLPYDLRQQLKENYIRTKNTILDQSSSTTYTIATGRDTSRLHIQLIRECDTILNILDQPEPDNVAELRTTLISWLKRWDSQYNLDAREYYPEYKEFLENNGYYI</sequence>
<dbReference type="SUPFAM" id="SSF102114">
    <property type="entry name" value="Radical SAM enzymes"/>
    <property type="match status" value="1"/>
</dbReference>
<dbReference type="Pfam" id="PF04055">
    <property type="entry name" value="Radical_SAM"/>
    <property type="match status" value="1"/>
</dbReference>
<dbReference type="GO" id="GO:0003824">
    <property type="term" value="F:catalytic activity"/>
    <property type="evidence" value="ECO:0007669"/>
    <property type="project" value="InterPro"/>
</dbReference>
<dbReference type="PANTHER" id="PTHR43787:SF3">
    <property type="entry name" value="ARYLSULFATASE REGULATORY PROTEIN"/>
    <property type="match status" value="1"/>
</dbReference>
<organism evidence="9">
    <name type="scientific">uncultured Caudovirales phage</name>
    <dbReference type="NCBI Taxonomy" id="2100421"/>
    <lineage>
        <taxon>Viruses</taxon>
        <taxon>Duplodnaviria</taxon>
        <taxon>Heunggongvirae</taxon>
        <taxon>Uroviricota</taxon>
        <taxon>Caudoviricetes</taxon>
        <taxon>Peduoviridae</taxon>
        <taxon>Maltschvirus</taxon>
        <taxon>Maltschvirus maltsch</taxon>
    </lineage>
</organism>
<dbReference type="SFLD" id="SFLDS00029">
    <property type="entry name" value="Radical_SAM"/>
    <property type="match status" value="1"/>
</dbReference>
<dbReference type="CDD" id="cd21109">
    <property type="entry name" value="SPASM"/>
    <property type="match status" value="1"/>
</dbReference>
<dbReference type="CDD" id="cd01335">
    <property type="entry name" value="Radical_SAM"/>
    <property type="match status" value="1"/>
</dbReference>
<keyword evidence="2" id="KW-0004">4Fe-4S</keyword>
<keyword evidence="4" id="KW-0479">Metal-binding</keyword>
<gene>
    <name evidence="9" type="ORF">UFOVP257_194</name>
</gene>
<accession>A0A6J5LGV0</accession>
<reference evidence="9" key="1">
    <citation type="submission" date="2020-04" db="EMBL/GenBank/DDBJ databases">
        <authorList>
            <person name="Chiriac C."/>
            <person name="Salcher M."/>
            <person name="Ghai R."/>
            <person name="Kavagutti S V."/>
        </authorList>
    </citation>
    <scope>NUCLEOTIDE SEQUENCE</scope>
</reference>
<dbReference type="InterPro" id="IPR023885">
    <property type="entry name" value="4Fe4S-binding_SPASM_dom"/>
</dbReference>